<evidence type="ECO:0000256" key="1">
    <source>
        <dbReference type="ARBA" id="ARBA00004613"/>
    </source>
</evidence>
<evidence type="ECO:0000313" key="9">
    <source>
        <dbReference type="Proteomes" id="UP001154282"/>
    </source>
</evidence>
<evidence type="ECO:0000256" key="2">
    <source>
        <dbReference type="ARBA" id="ARBA00011073"/>
    </source>
</evidence>
<dbReference type="InterPro" id="IPR041469">
    <property type="entry name" value="Subtilisin-like_FN3"/>
</dbReference>
<evidence type="ECO:0000313" key="8">
    <source>
        <dbReference type="EMBL" id="CAI0558052.1"/>
    </source>
</evidence>
<dbReference type="GO" id="GO:0008236">
    <property type="term" value="F:serine-type peptidase activity"/>
    <property type="evidence" value="ECO:0007669"/>
    <property type="project" value="UniProtKB-KW"/>
</dbReference>
<name>A0AAV0RND4_9ROSI</name>
<evidence type="ECO:0000259" key="7">
    <source>
        <dbReference type="Pfam" id="PF17766"/>
    </source>
</evidence>
<evidence type="ECO:0000256" key="5">
    <source>
        <dbReference type="ARBA" id="ARBA00022801"/>
    </source>
</evidence>
<evidence type="ECO:0000256" key="4">
    <source>
        <dbReference type="ARBA" id="ARBA00022729"/>
    </source>
</evidence>
<dbReference type="GO" id="GO:0006508">
    <property type="term" value="P:proteolysis"/>
    <property type="evidence" value="ECO:0007669"/>
    <property type="project" value="UniProtKB-KW"/>
</dbReference>
<evidence type="ECO:0000256" key="6">
    <source>
        <dbReference type="ARBA" id="ARBA00022825"/>
    </source>
</evidence>
<dbReference type="PANTHER" id="PTHR10795">
    <property type="entry name" value="PROPROTEIN CONVERTASE SUBTILISIN/KEXIN"/>
    <property type="match status" value="1"/>
</dbReference>
<dbReference type="FunFam" id="2.60.40.2310:FF:000001">
    <property type="entry name" value="Subtilisin-like protease SBT1.5"/>
    <property type="match status" value="1"/>
</dbReference>
<dbReference type="Pfam" id="PF17766">
    <property type="entry name" value="fn3_6"/>
    <property type="match status" value="1"/>
</dbReference>
<dbReference type="AlphaFoldDB" id="A0AAV0RND4"/>
<dbReference type="EMBL" id="CAMGYJ010000011">
    <property type="protein sequence ID" value="CAI0558052.1"/>
    <property type="molecule type" value="Genomic_DNA"/>
</dbReference>
<evidence type="ECO:0000256" key="3">
    <source>
        <dbReference type="ARBA" id="ARBA00022670"/>
    </source>
</evidence>
<dbReference type="GO" id="GO:0005576">
    <property type="term" value="C:extracellular region"/>
    <property type="evidence" value="ECO:0007669"/>
    <property type="project" value="UniProtKB-SubCell"/>
</dbReference>
<feature type="domain" description="Subtilisin-like protease fibronectin type-III" evidence="7">
    <location>
        <begin position="52"/>
        <end position="154"/>
    </location>
</feature>
<dbReference type="Proteomes" id="UP001154282">
    <property type="component" value="Unassembled WGS sequence"/>
</dbReference>
<protein>
    <recommendedName>
        <fullName evidence="7">Subtilisin-like protease fibronectin type-III domain-containing protein</fullName>
    </recommendedName>
</protein>
<gene>
    <name evidence="8" type="ORF">LITE_LOCUS48594</name>
</gene>
<dbReference type="Gene3D" id="2.60.40.2310">
    <property type="match status" value="1"/>
</dbReference>
<keyword evidence="5" id="KW-0378">Hydrolase</keyword>
<keyword evidence="9" id="KW-1185">Reference proteome</keyword>
<keyword evidence="4" id="KW-0732">Signal</keyword>
<comment type="subcellular location">
    <subcellularLocation>
        <location evidence="1">Secreted</location>
    </subcellularLocation>
</comment>
<accession>A0AAV0RND4</accession>
<organism evidence="8 9">
    <name type="scientific">Linum tenue</name>
    <dbReference type="NCBI Taxonomy" id="586396"/>
    <lineage>
        <taxon>Eukaryota</taxon>
        <taxon>Viridiplantae</taxon>
        <taxon>Streptophyta</taxon>
        <taxon>Embryophyta</taxon>
        <taxon>Tracheophyta</taxon>
        <taxon>Spermatophyta</taxon>
        <taxon>Magnoliopsida</taxon>
        <taxon>eudicotyledons</taxon>
        <taxon>Gunneridae</taxon>
        <taxon>Pentapetalae</taxon>
        <taxon>rosids</taxon>
        <taxon>fabids</taxon>
        <taxon>Malpighiales</taxon>
        <taxon>Linaceae</taxon>
        <taxon>Linum</taxon>
    </lineage>
</organism>
<keyword evidence="6" id="KW-0720">Serine protease</keyword>
<reference evidence="8" key="1">
    <citation type="submission" date="2022-08" db="EMBL/GenBank/DDBJ databases">
        <authorList>
            <person name="Gutierrez-Valencia J."/>
        </authorList>
    </citation>
    <scope>NUCLEOTIDE SEQUENCE</scope>
</reference>
<dbReference type="InterPro" id="IPR045051">
    <property type="entry name" value="SBT"/>
</dbReference>
<keyword evidence="3" id="KW-0645">Protease</keyword>
<proteinExistence type="inferred from homology"/>
<comment type="caution">
    <text evidence="8">The sequence shown here is derived from an EMBL/GenBank/DDBJ whole genome shotgun (WGS) entry which is preliminary data.</text>
</comment>
<sequence>MDPGLVYDMGPSDYVRFLCAMGYNDSAISSITQGEKTQCRKLGAATNDMVEDLNVPSITIPELRQNLTVTRTVTNVGPVNSVYIARVRAPDGVRVTVEPSILVFDSRTKKVEFRVTFHAKRMIQGRYTFGHLIWEDGYGDDDSSSHSVRIPLVVRTVIDYSSYAET</sequence>
<comment type="similarity">
    <text evidence="2">Belongs to the peptidase S8 family.</text>
</comment>